<evidence type="ECO:0000256" key="2">
    <source>
        <dbReference type="SAM" id="MobiDB-lite"/>
    </source>
</evidence>
<dbReference type="GO" id="GO:0003729">
    <property type="term" value="F:mRNA binding"/>
    <property type="evidence" value="ECO:0007669"/>
    <property type="project" value="TreeGrafter"/>
</dbReference>
<dbReference type="AlphaFoldDB" id="A0A643BY18"/>
<keyword evidence="5" id="KW-1185">Reference proteome</keyword>
<sequence>MAVDFRDPSSGFRHNEVVTFINEEVLSNGCGPNFCLTFRSRPWNEIEDELQSILANPQVPHAIKKACAWSALALSVRVATRHQEQQGHQVQRLQEQEQQGHQVQRLQEQVGQRETATWALTSHLQRLREEREETVRQLRCTRSYLQQVLKEHEALRKQLLQAEMQSQEFVSRSQAQQLRADVWPLTPEERNTLLVTTSQRRQMEEAQNASAGGVLYVPLPPSSWPQVVQPPPPMPFHMPFPYPPPPAPRVVSEAEAAAAAAAFPPQMPAGGIYQPGMQPAVVSQEEVALQWDPRIQGQEEGPVRLPLRKSLGAQLEPRRPNEATTSGTDAQATRGFFSVMMG</sequence>
<dbReference type="PANTHER" id="PTHR23111">
    <property type="entry name" value="ZINC FINGER PROTEIN"/>
    <property type="match status" value="1"/>
</dbReference>
<evidence type="ECO:0000256" key="1">
    <source>
        <dbReference type="ARBA" id="ARBA00008287"/>
    </source>
</evidence>
<dbReference type="PANTHER" id="PTHR23111:SF103">
    <property type="entry name" value="TEX13 FAMILY MEMBER C3-RELATED"/>
    <property type="match status" value="1"/>
</dbReference>
<comment type="caution">
    <text evidence="4">The sequence shown here is derived from an EMBL/GenBank/DDBJ whole genome shotgun (WGS) entry which is preliminary data.</text>
</comment>
<dbReference type="Pfam" id="PF15186">
    <property type="entry name" value="TEX13"/>
    <property type="match status" value="1"/>
</dbReference>
<feature type="region of interest" description="Disordered" evidence="2">
    <location>
        <begin position="294"/>
        <end position="330"/>
    </location>
</feature>
<organism evidence="4 5">
    <name type="scientific">Balaenoptera physalus</name>
    <name type="common">Fin whale</name>
    <name type="synonym">Balaena physalus</name>
    <dbReference type="NCBI Taxonomy" id="9770"/>
    <lineage>
        <taxon>Eukaryota</taxon>
        <taxon>Metazoa</taxon>
        <taxon>Chordata</taxon>
        <taxon>Craniata</taxon>
        <taxon>Vertebrata</taxon>
        <taxon>Euteleostomi</taxon>
        <taxon>Mammalia</taxon>
        <taxon>Eutheria</taxon>
        <taxon>Laurasiatheria</taxon>
        <taxon>Artiodactyla</taxon>
        <taxon>Whippomorpha</taxon>
        <taxon>Cetacea</taxon>
        <taxon>Mysticeti</taxon>
        <taxon>Balaenopteridae</taxon>
        <taxon>Balaenoptera</taxon>
    </lineage>
</organism>
<dbReference type="InterPro" id="IPR028193">
    <property type="entry name" value="TEX13A-D_N"/>
</dbReference>
<dbReference type="EMBL" id="SGJD01003524">
    <property type="protein sequence ID" value="KAB0392804.1"/>
    <property type="molecule type" value="Genomic_DNA"/>
</dbReference>
<accession>A0A643BY18</accession>
<evidence type="ECO:0000259" key="3">
    <source>
        <dbReference type="Pfam" id="PF15186"/>
    </source>
</evidence>
<proteinExistence type="inferred from homology"/>
<gene>
    <name evidence="4" type="ORF">E2I00_011791</name>
</gene>
<comment type="similarity">
    <text evidence="1">Belongs to the TEX13 family.</text>
</comment>
<dbReference type="OrthoDB" id="9569428at2759"/>
<feature type="domain" description="Testis-expressed protein 13 A-D N-terminal" evidence="3">
    <location>
        <begin position="5"/>
        <end position="98"/>
    </location>
</feature>
<reference evidence="4 5" key="1">
    <citation type="journal article" date="2019" name="PLoS ONE">
        <title>Genomic analyses reveal an absence of contemporary introgressive admixture between fin whales and blue whales, despite known hybrids.</title>
        <authorList>
            <person name="Westbury M.V."/>
            <person name="Petersen B."/>
            <person name="Lorenzen E.D."/>
        </authorList>
    </citation>
    <scope>NUCLEOTIDE SEQUENCE [LARGE SCALE GENOMIC DNA]</scope>
    <source>
        <strain evidence="4">FinWhale-01</strain>
    </source>
</reference>
<protein>
    <recommendedName>
        <fullName evidence="3">Testis-expressed protein 13 A-D N-terminal domain-containing protein</fullName>
    </recommendedName>
</protein>
<dbReference type="Proteomes" id="UP000437017">
    <property type="component" value="Unassembled WGS sequence"/>
</dbReference>
<evidence type="ECO:0000313" key="4">
    <source>
        <dbReference type="EMBL" id="KAB0392804.1"/>
    </source>
</evidence>
<name>A0A643BY18_BALPH</name>
<evidence type="ECO:0000313" key="5">
    <source>
        <dbReference type="Proteomes" id="UP000437017"/>
    </source>
</evidence>